<reference evidence="1 2" key="1">
    <citation type="submission" date="2018-12" db="EMBL/GenBank/DDBJ databases">
        <authorList>
            <person name="Lieu J.K."/>
            <person name="Tian C.Z."/>
            <person name="Hsaio W.J."/>
            <person name="Shaffer C.D."/>
            <person name="Weston-Hafer K.A."/>
            <person name="Russell D.A."/>
            <person name="Pope W.H."/>
            <person name="Jacobs-Sera D."/>
            <person name="Hendrix R.W."/>
            <person name="Hatfull G.F."/>
        </authorList>
    </citation>
    <scope>NUCLEOTIDE SEQUENCE [LARGE SCALE GENOMIC DNA]</scope>
</reference>
<dbReference type="GeneID" id="55009855"/>
<dbReference type="KEGG" id="vg:55009855"/>
<sequence>MAAFNRGKVGEARMADGFTGPSYFVWELDGDTAPTRALAAQWEQERLDAEAEIAAEVGYERFLETNDRYRWECEEDERRAAALSADFDRWQESIWCSQG</sequence>
<evidence type="ECO:0000313" key="1">
    <source>
        <dbReference type="EMBL" id="AZS06716.1"/>
    </source>
</evidence>
<keyword evidence="2" id="KW-1185">Reference proteome</keyword>
<dbReference type="EMBL" id="MK279841">
    <property type="protein sequence ID" value="AZS06716.1"/>
    <property type="molecule type" value="Genomic_DNA"/>
</dbReference>
<name>A0A3S9U8S5_9CAUD</name>
<organism evidence="1 2">
    <name type="scientific">Streptomyces phage Hiyaa</name>
    <dbReference type="NCBI Taxonomy" id="2499072"/>
    <lineage>
        <taxon>Viruses</taxon>
        <taxon>Duplodnaviria</taxon>
        <taxon>Heunggongvirae</taxon>
        <taxon>Uroviricota</taxon>
        <taxon>Caudoviricetes</taxon>
        <taxon>Hiyaavirus</taxon>
        <taxon>Hiyaavirus hiyaa</taxon>
    </lineage>
</organism>
<dbReference type="Proteomes" id="UP000287372">
    <property type="component" value="Segment"/>
</dbReference>
<protein>
    <submittedName>
        <fullName evidence="1">Uncharacterized protein</fullName>
    </submittedName>
</protein>
<dbReference type="RefSeq" id="YP_009818512.1">
    <property type="nucleotide sequence ID" value="NC_048139.1"/>
</dbReference>
<evidence type="ECO:0000313" key="2">
    <source>
        <dbReference type="Proteomes" id="UP000287372"/>
    </source>
</evidence>
<proteinExistence type="predicted"/>
<accession>A0A3S9U8S5</accession>
<gene>
    <name evidence="1" type="primary">77</name>
    <name evidence="1" type="ORF">SEA_HIYAA_77</name>
</gene>